<dbReference type="PANTHER" id="PTHR46797:SF19">
    <property type="entry name" value="BLL2473 PROTEIN"/>
    <property type="match status" value="1"/>
</dbReference>
<name>A0A9D2GI57_9FIRM</name>
<sequence>MEEINLGAKVQEFRNMRQYSLRELASRADLTPSMLSQIENNTANPSINTLKAIAAALEVPMFKFFQGNSVSEDLIVRKGNYVKLGSIEDGVIYDLLTPDLSGDIEMCLMEIPARSVTSTVPKSHVGEEVAYVVSGKATIRLEEKSFSLSDGDCVRIPPGVKHLWENKHDEVATVIFAITPPSF</sequence>
<dbReference type="Pfam" id="PF07883">
    <property type="entry name" value="Cupin_2"/>
    <property type="match status" value="1"/>
</dbReference>
<dbReference type="PROSITE" id="PS50943">
    <property type="entry name" value="HTH_CROC1"/>
    <property type="match status" value="1"/>
</dbReference>
<dbReference type="Pfam" id="PF01381">
    <property type="entry name" value="HTH_3"/>
    <property type="match status" value="1"/>
</dbReference>
<evidence type="ECO:0000259" key="2">
    <source>
        <dbReference type="PROSITE" id="PS50943"/>
    </source>
</evidence>
<accession>A0A9D2GI57</accession>
<dbReference type="AlphaFoldDB" id="A0A9D2GI57"/>
<feature type="domain" description="HTH cro/C1-type" evidence="2">
    <location>
        <begin position="10"/>
        <end position="64"/>
    </location>
</feature>
<dbReference type="InterPro" id="IPR050807">
    <property type="entry name" value="TransReg_Diox_bact_type"/>
</dbReference>
<gene>
    <name evidence="3" type="ORF">IAA17_10495</name>
</gene>
<dbReference type="InterPro" id="IPR011051">
    <property type="entry name" value="RmlC_Cupin_sf"/>
</dbReference>
<dbReference type="CDD" id="cd02209">
    <property type="entry name" value="cupin_XRE_C"/>
    <property type="match status" value="1"/>
</dbReference>
<comment type="caution">
    <text evidence="3">The sequence shown here is derived from an EMBL/GenBank/DDBJ whole genome shotgun (WGS) entry which is preliminary data.</text>
</comment>
<dbReference type="EMBL" id="DXBC01000166">
    <property type="protein sequence ID" value="HIZ80203.1"/>
    <property type="molecule type" value="Genomic_DNA"/>
</dbReference>
<dbReference type="GO" id="GO:0005829">
    <property type="term" value="C:cytosol"/>
    <property type="evidence" value="ECO:0007669"/>
    <property type="project" value="TreeGrafter"/>
</dbReference>
<reference evidence="3" key="2">
    <citation type="submission" date="2021-04" db="EMBL/GenBank/DDBJ databases">
        <authorList>
            <person name="Gilroy R."/>
        </authorList>
    </citation>
    <scope>NUCLEOTIDE SEQUENCE</scope>
    <source>
        <strain evidence="3">ChiBcec1-1093</strain>
    </source>
</reference>
<dbReference type="CDD" id="cd00093">
    <property type="entry name" value="HTH_XRE"/>
    <property type="match status" value="1"/>
</dbReference>
<proteinExistence type="predicted"/>
<evidence type="ECO:0000313" key="3">
    <source>
        <dbReference type="EMBL" id="HIZ80203.1"/>
    </source>
</evidence>
<reference evidence="3" key="1">
    <citation type="journal article" date="2021" name="PeerJ">
        <title>Extensive microbial diversity within the chicken gut microbiome revealed by metagenomics and culture.</title>
        <authorList>
            <person name="Gilroy R."/>
            <person name="Ravi A."/>
            <person name="Getino M."/>
            <person name="Pursley I."/>
            <person name="Horton D.L."/>
            <person name="Alikhan N.F."/>
            <person name="Baker D."/>
            <person name="Gharbi K."/>
            <person name="Hall N."/>
            <person name="Watson M."/>
            <person name="Adriaenssens E.M."/>
            <person name="Foster-Nyarko E."/>
            <person name="Jarju S."/>
            <person name="Secka A."/>
            <person name="Antonio M."/>
            <person name="Oren A."/>
            <person name="Chaudhuri R.R."/>
            <person name="La Ragione R."/>
            <person name="Hildebrand F."/>
            <person name="Pallen M.J."/>
        </authorList>
    </citation>
    <scope>NUCLEOTIDE SEQUENCE</scope>
    <source>
        <strain evidence="3">ChiBcec1-1093</strain>
    </source>
</reference>
<dbReference type="SUPFAM" id="SSF47413">
    <property type="entry name" value="lambda repressor-like DNA-binding domains"/>
    <property type="match status" value="1"/>
</dbReference>
<organism evidence="3 4">
    <name type="scientific">Candidatus Lachnoclostridium stercorigallinarum</name>
    <dbReference type="NCBI Taxonomy" id="2838634"/>
    <lineage>
        <taxon>Bacteria</taxon>
        <taxon>Bacillati</taxon>
        <taxon>Bacillota</taxon>
        <taxon>Clostridia</taxon>
        <taxon>Lachnospirales</taxon>
        <taxon>Lachnospiraceae</taxon>
    </lineage>
</organism>
<dbReference type="InterPro" id="IPR001387">
    <property type="entry name" value="Cro/C1-type_HTH"/>
</dbReference>
<dbReference type="GO" id="GO:0003677">
    <property type="term" value="F:DNA binding"/>
    <property type="evidence" value="ECO:0007669"/>
    <property type="project" value="UniProtKB-KW"/>
</dbReference>
<dbReference type="GO" id="GO:0003700">
    <property type="term" value="F:DNA-binding transcription factor activity"/>
    <property type="evidence" value="ECO:0007669"/>
    <property type="project" value="TreeGrafter"/>
</dbReference>
<dbReference type="Gene3D" id="1.10.260.40">
    <property type="entry name" value="lambda repressor-like DNA-binding domains"/>
    <property type="match status" value="1"/>
</dbReference>
<dbReference type="InterPro" id="IPR013096">
    <property type="entry name" value="Cupin_2"/>
</dbReference>
<dbReference type="InterPro" id="IPR010982">
    <property type="entry name" value="Lambda_DNA-bd_dom_sf"/>
</dbReference>
<dbReference type="SUPFAM" id="SSF51182">
    <property type="entry name" value="RmlC-like cupins"/>
    <property type="match status" value="1"/>
</dbReference>
<dbReference type="Proteomes" id="UP000824101">
    <property type="component" value="Unassembled WGS sequence"/>
</dbReference>
<protein>
    <submittedName>
        <fullName evidence="3">Helix-turn-helix domain-containing protein</fullName>
    </submittedName>
</protein>
<dbReference type="SMART" id="SM00530">
    <property type="entry name" value="HTH_XRE"/>
    <property type="match status" value="1"/>
</dbReference>
<evidence type="ECO:0000313" key="4">
    <source>
        <dbReference type="Proteomes" id="UP000824101"/>
    </source>
</evidence>
<keyword evidence="1" id="KW-0238">DNA-binding</keyword>
<dbReference type="Gene3D" id="2.60.120.10">
    <property type="entry name" value="Jelly Rolls"/>
    <property type="match status" value="1"/>
</dbReference>
<dbReference type="InterPro" id="IPR014710">
    <property type="entry name" value="RmlC-like_jellyroll"/>
</dbReference>
<dbReference type="PANTHER" id="PTHR46797">
    <property type="entry name" value="HTH-TYPE TRANSCRIPTIONAL REGULATOR"/>
    <property type="match status" value="1"/>
</dbReference>
<evidence type="ECO:0000256" key="1">
    <source>
        <dbReference type="ARBA" id="ARBA00023125"/>
    </source>
</evidence>